<accession>A0AAV3YHB0</accession>
<proteinExistence type="predicted"/>
<feature type="domain" description="Myb/SANT-like DNA-binding" evidence="2">
    <location>
        <begin position="123"/>
        <end position="204"/>
    </location>
</feature>
<dbReference type="InterPro" id="IPR044822">
    <property type="entry name" value="Myb_DNA-bind_4"/>
</dbReference>
<dbReference type="AlphaFoldDB" id="A0AAV3YHB0"/>
<evidence type="ECO:0000313" key="3">
    <source>
        <dbReference type="EMBL" id="GFN82393.1"/>
    </source>
</evidence>
<keyword evidence="4" id="KW-1185">Reference proteome</keyword>
<dbReference type="Pfam" id="PF13837">
    <property type="entry name" value="Myb_DNA-bind_4"/>
    <property type="match status" value="1"/>
</dbReference>
<feature type="compositionally biased region" description="Basic residues" evidence="1">
    <location>
        <begin position="1"/>
        <end position="10"/>
    </location>
</feature>
<dbReference type="EMBL" id="BLXT01000977">
    <property type="protein sequence ID" value="GFN82393.1"/>
    <property type="molecule type" value="Genomic_DNA"/>
</dbReference>
<dbReference type="Proteomes" id="UP000735302">
    <property type="component" value="Unassembled WGS sequence"/>
</dbReference>
<evidence type="ECO:0000259" key="2">
    <source>
        <dbReference type="Pfam" id="PF13837"/>
    </source>
</evidence>
<evidence type="ECO:0000313" key="4">
    <source>
        <dbReference type="Proteomes" id="UP000735302"/>
    </source>
</evidence>
<name>A0AAV3YHB0_9GAST</name>
<reference evidence="3 4" key="1">
    <citation type="journal article" date="2021" name="Elife">
        <title>Chloroplast acquisition without the gene transfer in kleptoplastic sea slugs, Plakobranchus ocellatus.</title>
        <authorList>
            <person name="Maeda T."/>
            <person name="Takahashi S."/>
            <person name="Yoshida T."/>
            <person name="Shimamura S."/>
            <person name="Takaki Y."/>
            <person name="Nagai Y."/>
            <person name="Toyoda A."/>
            <person name="Suzuki Y."/>
            <person name="Arimoto A."/>
            <person name="Ishii H."/>
            <person name="Satoh N."/>
            <person name="Nishiyama T."/>
            <person name="Hasebe M."/>
            <person name="Maruyama T."/>
            <person name="Minagawa J."/>
            <person name="Obokata J."/>
            <person name="Shigenobu S."/>
        </authorList>
    </citation>
    <scope>NUCLEOTIDE SEQUENCE [LARGE SCALE GENOMIC DNA]</scope>
</reference>
<protein>
    <submittedName>
        <fullName evidence="3">Retrovirus-related pol polyprotein from transposon 412</fullName>
    </submittedName>
</protein>
<organism evidence="3 4">
    <name type="scientific">Plakobranchus ocellatus</name>
    <dbReference type="NCBI Taxonomy" id="259542"/>
    <lineage>
        <taxon>Eukaryota</taxon>
        <taxon>Metazoa</taxon>
        <taxon>Spiralia</taxon>
        <taxon>Lophotrochozoa</taxon>
        <taxon>Mollusca</taxon>
        <taxon>Gastropoda</taxon>
        <taxon>Heterobranchia</taxon>
        <taxon>Euthyneura</taxon>
        <taxon>Panpulmonata</taxon>
        <taxon>Sacoglossa</taxon>
        <taxon>Placobranchoidea</taxon>
        <taxon>Plakobranchidae</taxon>
        <taxon>Plakobranchus</taxon>
    </lineage>
</organism>
<gene>
    <name evidence="3" type="ORF">PoB_000889900</name>
</gene>
<evidence type="ECO:0000256" key="1">
    <source>
        <dbReference type="SAM" id="MobiDB-lite"/>
    </source>
</evidence>
<sequence length="222" mass="25612">MITAKRHNKSITRNSSFFKKSPRPPTSEEEEREMAETEYDPQLEELESAAEPEPARVKLSPHTVRNKLCFHRALNKPCFHPAWTKLYPSKKTTLLLPVFSARRTTSCKRNISTTQSNVTKGFMWTEELTKTFIMIVDEKRELFFNNTKKRREVANALADATGCQVSAEICDSKWHHLKSRCKEISDTHRKTGRGTIKWTHFKSMLGGCFYCVLSSSISWSSF</sequence>
<feature type="compositionally biased region" description="Acidic residues" evidence="1">
    <location>
        <begin position="27"/>
        <end position="50"/>
    </location>
</feature>
<feature type="region of interest" description="Disordered" evidence="1">
    <location>
        <begin position="1"/>
        <end position="57"/>
    </location>
</feature>
<comment type="caution">
    <text evidence="3">The sequence shown here is derived from an EMBL/GenBank/DDBJ whole genome shotgun (WGS) entry which is preliminary data.</text>
</comment>